<keyword evidence="1" id="KW-1133">Transmembrane helix</keyword>
<comment type="caution">
    <text evidence="2">The sequence shown here is derived from an EMBL/GenBank/DDBJ whole genome shotgun (WGS) entry which is preliminary data.</text>
</comment>
<feature type="transmembrane region" description="Helical" evidence="1">
    <location>
        <begin position="46"/>
        <end position="65"/>
    </location>
</feature>
<sequence>MESEIREVVAMRTTTLIALTLAVLLAVVIGLALWRRPLRNGTLTLLLAALTAAVAVSIATLPLLLDDGGASGAAVAIVPPVTITGIAAAVAWRWQTAGLVVTWLATMLMGLYVLVFSLGLGLFYVPAALLLFAAALTGSARAAGLSRSARQPV</sequence>
<organism evidence="2 3">
    <name type="scientific">Plantactinospora endophytica</name>
    <dbReference type="NCBI Taxonomy" id="673535"/>
    <lineage>
        <taxon>Bacteria</taxon>
        <taxon>Bacillati</taxon>
        <taxon>Actinomycetota</taxon>
        <taxon>Actinomycetes</taxon>
        <taxon>Micromonosporales</taxon>
        <taxon>Micromonosporaceae</taxon>
        <taxon>Plantactinospora</taxon>
    </lineage>
</organism>
<gene>
    <name evidence="2" type="ORF">Pen02_56790</name>
</gene>
<evidence type="ECO:0000256" key="1">
    <source>
        <dbReference type="SAM" id="Phobius"/>
    </source>
</evidence>
<dbReference type="Proteomes" id="UP000646749">
    <property type="component" value="Unassembled WGS sequence"/>
</dbReference>
<keyword evidence="1" id="KW-0472">Membrane</keyword>
<evidence type="ECO:0000313" key="3">
    <source>
        <dbReference type="Proteomes" id="UP000646749"/>
    </source>
</evidence>
<feature type="transmembrane region" description="Helical" evidence="1">
    <location>
        <begin position="16"/>
        <end position="34"/>
    </location>
</feature>
<evidence type="ECO:0000313" key="2">
    <source>
        <dbReference type="EMBL" id="GIG90743.1"/>
    </source>
</evidence>
<dbReference type="EMBL" id="BONW01000029">
    <property type="protein sequence ID" value="GIG90743.1"/>
    <property type="molecule type" value="Genomic_DNA"/>
</dbReference>
<protein>
    <submittedName>
        <fullName evidence="2">Uncharacterized protein</fullName>
    </submittedName>
</protein>
<proteinExistence type="predicted"/>
<name>A0ABQ4E7S1_9ACTN</name>
<reference evidence="2 3" key="1">
    <citation type="submission" date="2021-01" db="EMBL/GenBank/DDBJ databases">
        <title>Whole genome shotgun sequence of Plantactinospora endophytica NBRC 110450.</title>
        <authorList>
            <person name="Komaki H."/>
            <person name="Tamura T."/>
        </authorList>
    </citation>
    <scope>NUCLEOTIDE SEQUENCE [LARGE SCALE GENOMIC DNA]</scope>
    <source>
        <strain evidence="2 3">NBRC 110450</strain>
    </source>
</reference>
<accession>A0ABQ4E7S1</accession>
<feature type="transmembrane region" description="Helical" evidence="1">
    <location>
        <begin position="71"/>
        <end position="92"/>
    </location>
</feature>
<feature type="transmembrane region" description="Helical" evidence="1">
    <location>
        <begin position="99"/>
        <end position="117"/>
    </location>
</feature>
<keyword evidence="1" id="KW-0812">Transmembrane</keyword>
<keyword evidence="3" id="KW-1185">Reference proteome</keyword>
<feature type="transmembrane region" description="Helical" evidence="1">
    <location>
        <begin position="123"/>
        <end position="143"/>
    </location>
</feature>